<dbReference type="InterPro" id="IPR027417">
    <property type="entry name" value="P-loop_NTPase"/>
</dbReference>
<dbReference type="Gene3D" id="1.10.10.60">
    <property type="entry name" value="Homeodomain-like"/>
    <property type="match status" value="1"/>
</dbReference>
<feature type="domain" description="Sigma-54 factor interaction" evidence="10">
    <location>
        <begin position="149"/>
        <end position="378"/>
    </location>
</feature>
<dbReference type="InterPro" id="IPR001789">
    <property type="entry name" value="Sig_transdc_resp-reg_receiver"/>
</dbReference>
<dbReference type="Pfam" id="PF00158">
    <property type="entry name" value="Sigma54_activat"/>
    <property type="match status" value="1"/>
</dbReference>
<dbReference type="Proteomes" id="UP001597296">
    <property type="component" value="Unassembled WGS sequence"/>
</dbReference>
<sequence>MPAATPAAPSILIVDDEAGLRTQIKWALAPWPTLMAEDRLSALDLFERERPPIVILDLGLPPDRGDAGEGLATLRQILARQPLTRVIIASGNQDRANARRAIGLGACDYCSKPVDADTLRVIVERAWNVYRLEAELNAAGPEPEAPDGLVAAAPAMRRAVDLARRVAPAPVSVLLTGESGTGKDVLAKAIHRWSPRAAGPFVAINCAAIPETLLESELFGHEKGAFTGASGRQIGKVEQADGGTLFLDEIGDMPAPLQAKLLRFLQERQIERIGGRRPVAVDVRVIAATNRDLATLMGEGGFRQDLFYRLSEIEIALPPLRDRPEDIPALALHLLRKHRAIAAGAPRAFAETALARMQAYPWPGNVRELENRVRRGLTMGRGAIGPADLGLAPAEEEEGDRPAEVATVDGAPAEPLPTLRAAQEKVERELISRTLALTGGNIQQAARRLGISRPTLYAKMRALGIPRDEQATAGSPAPSEKEEQA</sequence>
<reference evidence="13" key="1">
    <citation type="journal article" date="2019" name="Int. J. Syst. Evol. Microbiol.">
        <title>The Global Catalogue of Microorganisms (GCM) 10K type strain sequencing project: providing services to taxonomists for standard genome sequencing and annotation.</title>
        <authorList>
            <consortium name="The Broad Institute Genomics Platform"/>
            <consortium name="The Broad Institute Genome Sequencing Center for Infectious Disease"/>
            <person name="Wu L."/>
            <person name="Ma J."/>
        </authorList>
    </citation>
    <scope>NUCLEOTIDE SEQUENCE [LARGE SCALE GENOMIC DNA]</scope>
    <source>
        <strain evidence="13">KCTC 15012</strain>
    </source>
</reference>
<feature type="modified residue" description="4-aspartylphosphate" evidence="8">
    <location>
        <position position="57"/>
    </location>
</feature>
<dbReference type="SUPFAM" id="SSF52172">
    <property type="entry name" value="CheY-like"/>
    <property type="match status" value="1"/>
</dbReference>
<evidence type="ECO:0000256" key="4">
    <source>
        <dbReference type="ARBA" id="ARBA00023015"/>
    </source>
</evidence>
<keyword evidence="8" id="KW-0597">Phosphoprotein</keyword>
<keyword evidence="13" id="KW-1185">Reference proteome</keyword>
<dbReference type="InterPro" id="IPR002197">
    <property type="entry name" value="HTH_Fis"/>
</dbReference>
<dbReference type="InterPro" id="IPR009057">
    <property type="entry name" value="Homeodomain-like_sf"/>
</dbReference>
<dbReference type="PROSITE" id="PS50110">
    <property type="entry name" value="RESPONSE_REGULATORY"/>
    <property type="match status" value="1"/>
</dbReference>
<dbReference type="SMART" id="SM00448">
    <property type="entry name" value="REC"/>
    <property type="match status" value="1"/>
</dbReference>
<keyword evidence="5" id="KW-0238">DNA-binding</keyword>
<dbReference type="PRINTS" id="PR01590">
    <property type="entry name" value="HTHFIS"/>
</dbReference>
<dbReference type="EMBL" id="JBHUIY010000029">
    <property type="protein sequence ID" value="MFD2234853.1"/>
    <property type="molecule type" value="Genomic_DNA"/>
</dbReference>
<dbReference type="PROSITE" id="PS00688">
    <property type="entry name" value="SIGMA54_INTERACT_3"/>
    <property type="match status" value="1"/>
</dbReference>
<dbReference type="PANTHER" id="PTHR32071">
    <property type="entry name" value="TRANSCRIPTIONAL REGULATORY PROTEIN"/>
    <property type="match status" value="1"/>
</dbReference>
<evidence type="ECO:0000313" key="12">
    <source>
        <dbReference type="EMBL" id="MFD2234853.1"/>
    </source>
</evidence>
<keyword evidence="3" id="KW-0902">Two-component regulatory system</keyword>
<feature type="region of interest" description="Disordered" evidence="9">
    <location>
        <begin position="463"/>
        <end position="485"/>
    </location>
</feature>
<keyword evidence="4" id="KW-0805">Transcription regulation</keyword>
<dbReference type="Pfam" id="PF02954">
    <property type="entry name" value="HTH_8"/>
    <property type="match status" value="1"/>
</dbReference>
<dbReference type="Gene3D" id="3.40.50.300">
    <property type="entry name" value="P-loop containing nucleotide triphosphate hydrolases"/>
    <property type="match status" value="1"/>
</dbReference>
<accession>A0ABW5CFV8</accession>
<evidence type="ECO:0000256" key="6">
    <source>
        <dbReference type="ARBA" id="ARBA00023159"/>
    </source>
</evidence>
<organism evidence="12 13">
    <name type="scientific">Phaeospirillum tilakii</name>
    <dbReference type="NCBI Taxonomy" id="741673"/>
    <lineage>
        <taxon>Bacteria</taxon>
        <taxon>Pseudomonadati</taxon>
        <taxon>Pseudomonadota</taxon>
        <taxon>Alphaproteobacteria</taxon>
        <taxon>Rhodospirillales</taxon>
        <taxon>Rhodospirillaceae</taxon>
        <taxon>Phaeospirillum</taxon>
    </lineage>
</organism>
<evidence type="ECO:0000256" key="7">
    <source>
        <dbReference type="ARBA" id="ARBA00023163"/>
    </source>
</evidence>
<dbReference type="Gene3D" id="1.10.8.60">
    <property type="match status" value="1"/>
</dbReference>
<dbReference type="Pfam" id="PF25601">
    <property type="entry name" value="AAA_lid_14"/>
    <property type="match status" value="1"/>
</dbReference>
<protein>
    <submittedName>
        <fullName evidence="12">PEP-CTERM-box response regulator transcription factor</fullName>
    </submittedName>
</protein>
<evidence type="ECO:0000256" key="9">
    <source>
        <dbReference type="SAM" id="MobiDB-lite"/>
    </source>
</evidence>
<dbReference type="RefSeq" id="WP_377317483.1">
    <property type="nucleotide sequence ID" value="NZ_JBHUIY010000029.1"/>
</dbReference>
<keyword evidence="1" id="KW-0547">Nucleotide-binding</keyword>
<dbReference type="Pfam" id="PF00072">
    <property type="entry name" value="Response_reg"/>
    <property type="match status" value="1"/>
</dbReference>
<keyword evidence="2" id="KW-0067">ATP-binding</keyword>
<dbReference type="SUPFAM" id="SSF46689">
    <property type="entry name" value="Homeodomain-like"/>
    <property type="match status" value="1"/>
</dbReference>
<evidence type="ECO:0000256" key="1">
    <source>
        <dbReference type="ARBA" id="ARBA00022741"/>
    </source>
</evidence>
<evidence type="ECO:0000313" key="13">
    <source>
        <dbReference type="Proteomes" id="UP001597296"/>
    </source>
</evidence>
<evidence type="ECO:0000259" key="10">
    <source>
        <dbReference type="PROSITE" id="PS50045"/>
    </source>
</evidence>
<dbReference type="PANTHER" id="PTHR32071:SF113">
    <property type="entry name" value="ALGINATE BIOSYNTHESIS TRANSCRIPTIONAL REGULATORY PROTEIN ALGB"/>
    <property type="match status" value="1"/>
</dbReference>
<evidence type="ECO:0000256" key="5">
    <source>
        <dbReference type="ARBA" id="ARBA00023125"/>
    </source>
</evidence>
<dbReference type="PROSITE" id="PS50045">
    <property type="entry name" value="SIGMA54_INTERACT_4"/>
    <property type="match status" value="1"/>
</dbReference>
<evidence type="ECO:0000256" key="3">
    <source>
        <dbReference type="ARBA" id="ARBA00023012"/>
    </source>
</evidence>
<dbReference type="InterPro" id="IPR025944">
    <property type="entry name" value="Sigma_54_int_dom_CS"/>
</dbReference>
<evidence type="ECO:0000256" key="2">
    <source>
        <dbReference type="ARBA" id="ARBA00022840"/>
    </source>
</evidence>
<dbReference type="PROSITE" id="PS00675">
    <property type="entry name" value="SIGMA54_INTERACT_1"/>
    <property type="match status" value="1"/>
</dbReference>
<evidence type="ECO:0000259" key="11">
    <source>
        <dbReference type="PROSITE" id="PS50110"/>
    </source>
</evidence>
<dbReference type="SMART" id="SM00382">
    <property type="entry name" value="AAA"/>
    <property type="match status" value="1"/>
</dbReference>
<dbReference type="InterPro" id="IPR025662">
    <property type="entry name" value="Sigma_54_int_dom_ATP-bd_1"/>
</dbReference>
<keyword evidence="6" id="KW-0010">Activator</keyword>
<gene>
    <name evidence="12" type="primary">prsR</name>
    <name evidence="12" type="ORF">ACFSNB_13655</name>
</gene>
<dbReference type="CDD" id="cd00009">
    <property type="entry name" value="AAA"/>
    <property type="match status" value="1"/>
</dbReference>
<feature type="domain" description="Response regulatory" evidence="11">
    <location>
        <begin position="10"/>
        <end position="127"/>
    </location>
</feature>
<name>A0ABW5CFV8_9PROT</name>
<keyword evidence="7" id="KW-0804">Transcription</keyword>
<dbReference type="InterPro" id="IPR025943">
    <property type="entry name" value="Sigma_54_int_dom_ATP-bd_2"/>
</dbReference>
<proteinExistence type="predicted"/>
<dbReference type="InterPro" id="IPR002078">
    <property type="entry name" value="Sigma_54_int"/>
</dbReference>
<dbReference type="NCBIfam" id="TIGR02915">
    <property type="entry name" value="PEP_resp_reg"/>
    <property type="match status" value="1"/>
</dbReference>
<dbReference type="InterPro" id="IPR058031">
    <property type="entry name" value="AAA_lid_NorR"/>
</dbReference>
<evidence type="ECO:0000256" key="8">
    <source>
        <dbReference type="PROSITE-ProRule" id="PRU00169"/>
    </source>
</evidence>
<comment type="caution">
    <text evidence="12">The sequence shown here is derived from an EMBL/GenBank/DDBJ whole genome shotgun (WGS) entry which is preliminary data.</text>
</comment>
<dbReference type="InterPro" id="IPR011006">
    <property type="entry name" value="CheY-like_superfamily"/>
</dbReference>
<dbReference type="InterPro" id="IPR003593">
    <property type="entry name" value="AAA+_ATPase"/>
</dbReference>
<dbReference type="PROSITE" id="PS00676">
    <property type="entry name" value="SIGMA54_INTERACT_2"/>
    <property type="match status" value="1"/>
</dbReference>
<dbReference type="Gene3D" id="3.40.50.2300">
    <property type="match status" value="1"/>
</dbReference>
<dbReference type="SUPFAM" id="SSF52540">
    <property type="entry name" value="P-loop containing nucleoside triphosphate hydrolases"/>
    <property type="match status" value="1"/>
</dbReference>
<dbReference type="InterPro" id="IPR014264">
    <property type="entry name" value="PEP-CTERM_resp_reg"/>
</dbReference>